<dbReference type="InterPro" id="IPR032687">
    <property type="entry name" value="AraC-type_N"/>
</dbReference>
<dbReference type="OrthoDB" id="9805730at2"/>
<sequence>MADQCRIPRGLWTAMERVGLAPVDVLRRAHLPFGLHTNACATITTQQYFTLFKTIEAMSEDPAIGILLIRELDPASLPPAMLSPFYAFDYRDALMRVARFVRLCRPEQFSFVESDGEFTIRSEWLYATVPEPAIIADVCFASLLELGRRGTGSTLFPGRVDLVRPEPYGEAHRIYFGRSVRFSASRNALILKSTDLDRRFSSYNPELLGILTPILTNSLGKIDARRSIREEVKFVLKRTLASGRPGITRVARDLGISERTLQRRITEEGTSFRALLLEARQELGHELLSDPFTGVEEVAYLLGFRDAKSFYRAFRDQEGMTPSQWRRARQIRELEADAYQYVDG</sequence>
<gene>
    <name evidence="5" type="ORF">SAMN02745172_04339</name>
</gene>
<keyword evidence="2" id="KW-0238">DNA-binding</keyword>
<keyword evidence="6" id="KW-1185">Reference proteome</keyword>
<proteinExistence type="predicted"/>
<dbReference type="PANTHER" id="PTHR47894">
    <property type="entry name" value="HTH-TYPE TRANSCRIPTIONAL REGULATOR GADX"/>
    <property type="match status" value="1"/>
</dbReference>
<evidence type="ECO:0000256" key="3">
    <source>
        <dbReference type="ARBA" id="ARBA00023163"/>
    </source>
</evidence>
<feature type="domain" description="HTH araC/xylS-type" evidence="4">
    <location>
        <begin position="230"/>
        <end position="328"/>
    </location>
</feature>
<reference evidence="5 6" key="1">
    <citation type="submission" date="2016-12" db="EMBL/GenBank/DDBJ databases">
        <authorList>
            <person name="Song W.-J."/>
            <person name="Kurnit D.M."/>
        </authorList>
    </citation>
    <scope>NUCLEOTIDE SEQUENCE [LARGE SCALE GENOMIC DNA]</scope>
    <source>
        <strain evidence="5 6">DSM 19599</strain>
    </source>
</reference>
<evidence type="ECO:0000259" key="4">
    <source>
        <dbReference type="PROSITE" id="PS01124"/>
    </source>
</evidence>
<dbReference type="GO" id="GO:0000976">
    <property type="term" value="F:transcription cis-regulatory region binding"/>
    <property type="evidence" value="ECO:0007669"/>
    <property type="project" value="TreeGrafter"/>
</dbReference>
<evidence type="ECO:0000256" key="1">
    <source>
        <dbReference type="ARBA" id="ARBA00023015"/>
    </source>
</evidence>
<dbReference type="AlphaFoldDB" id="A0A1M7ZRX3"/>
<dbReference type="Proteomes" id="UP000186406">
    <property type="component" value="Unassembled WGS sequence"/>
</dbReference>
<dbReference type="Pfam" id="PF12833">
    <property type="entry name" value="HTH_18"/>
    <property type="match status" value="1"/>
</dbReference>
<keyword evidence="3" id="KW-0804">Transcription</keyword>
<dbReference type="EMBL" id="FRXO01000017">
    <property type="protein sequence ID" value="SHO67658.1"/>
    <property type="molecule type" value="Genomic_DNA"/>
</dbReference>
<dbReference type="InterPro" id="IPR020449">
    <property type="entry name" value="Tscrpt_reg_AraC-type_HTH"/>
</dbReference>
<dbReference type="InterPro" id="IPR009057">
    <property type="entry name" value="Homeodomain-like_sf"/>
</dbReference>
<evidence type="ECO:0000313" key="5">
    <source>
        <dbReference type="EMBL" id="SHO67658.1"/>
    </source>
</evidence>
<protein>
    <submittedName>
        <fullName evidence="5">Transcriptional regulator, AraC family</fullName>
    </submittedName>
</protein>
<dbReference type="Pfam" id="PF12625">
    <property type="entry name" value="Arabinose_bd"/>
    <property type="match status" value="1"/>
</dbReference>
<dbReference type="InterPro" id="IPR018060">
    <property type="entry name" value="HTH_AraC"/>
</dbReference>
<dbReference type="Gene3D" id="1.10.10.60">
    <property type="entry name" value="Homeodomain-like"/>
    <property type="match status" value="1"/>
</dbReference>
<dbReference type="PROSITE" id="PS01124">
    <property type="entry name" value="HTH_ARAC_FAMILY_2"/>
    <property type="match status" value="1"/>
</dbReference>
<name>A0A1M7ZRX3_9HYPH</name>
<dbReference type="GO" id="GO:0003700">
    <property type="term" value="F:DNA-binding transcription factor activity"/>
    <property type="evidence" value="ECO:0007669"/>
    <property type="project" value="InterPro"/>
</dbReference>
<dbReference type="PRINTS" id="PR00032">
    <property type="entry name" value="HTHARAC"/>
</dbReference>
<dbReference type="SMART" id="SM00342">
    <property type="entry name" value="HTH_ARAC"/>
    <property type="match status" value="1"/>
</dbReference>
<keyword evidence="1" id="KW-0805">Transcription regulation</keyword>
<evidence type="ECO:0000313" key="6">
    <source>
        <dbReference type="Proteomes" id="UP000186406"/>
    </source>
</evidence>
<dbReference type="GO" id="GO:0005829">
    <property type="term" value="C:cytosol"/>
    <property type="evidence" value="ECO:0007669"/>
    <property type="project" value="TreeGrafter"/>
</dbReference>
<dbReference type="RefSeq" id="WP_073632706.1">
    <property type="nucleotide sequence ID" value="NZ_FRXO01000017.1"/>
</dbReference>
<organism evidence="5 6">
    <name type="scientific">Pseudoxanthobacter soli DSM 19599</name>
    <dbReference type="NCBI Taxonomy" id="1123029"/>
    <lineage>
        <taxon>Bacteria</taxon>
        <taxon>Pseudomonadati</taxon>
        <taxon>Pseudomonadota</taxon>
        <taxon>Alphaproteobacteria</taxon>
        <taxon>Hyphomicrobiales</taxon>
        <taxon>Segnochrobactraceae</taxon>
        <taxon>Pseudoxanthobacter</taxon>
    </lineage>
</organism>
<evidence type="ECO:0000256" key="2">
    <source>
        <dbReference type="ARBA" id="ARBA00023125"/>
    </source>
</evidence>
<dbReference type="PANTHER" id="PTHR47894:SF1">
    <property type="entry name" value="HTH-TYPE TRANSCRIPTIONAL REGULATOR VQSM"/>
    <property type="match status" value="1"/>
</dbReference>
<dbReference type="SUPFAM" id="SSF46689">
    <property type="entry name" value="Homeodomain-like"/>
    <property type="match status" value="1"/>
</dbReference>
<dbReference type="STRING" id="1123029.SAMN02745172_04339"/>
<accession>A0A1M7ZRX3</accession>